<sequence length="309" mass="34767">MEGNPQISILIDTDIGSDIDDAVALAYLARQPQCDLLGVTVVSGDVQQRAALAEIVLRAAGREDVPIHCGRRAPLLNGPGQPKVPQYDRVKHLKHSLNRPENTAIDFLRKTIRNRCHEVTLVTIGQFSNIALLFAMDPEIPFLLKNTISMGGRYFSDGYEWNMRSDSTASAMLYHEHRRNHTTLGLDITVQCQMDSKQVKSKFVGEPLETVFIMAEAWFEERDVLTFHDPLVAALVFKPELCKTLRGKVSVDETNGRTRFIEGVGHDYQDHVGIEVDVQGFFDHFFEITSPSEVKMEEEDDYGGVFTNE</sequence>
<dbReference type="EMBL" id="MU006105">
    <property type="protein sequence ID" value="KAF2835981.1"/>
    <property type="molecule type" value="Genomic_DNA"/>
</dbReference>
<keyword evidence="6" id="KW-1185">Reference proteome</keyword>
<keyword evidence="2 5" id="KW-0378">Hydrolase</keyword>
<evidence type="ECO:0000259" key="4">
    <source>
        <dbReference type="Pfam" id="PF01156"/>
    </source>
</evidence>
<comment type="similarity">
    <text evidence="1">Belongs to the IUNH family.</text>
</comment>
<dbReference type="Proteomes" id="UP000799429">
    <property type="component" value="Unassembled WGS sequence"/>
</dbReference>
<accession>A0A9P4S4E9</accession>
<evidence type="ECO:0000313" key="5">
    <source>
        <dbReference type="EMBL" id="KAF2835981.1"/>
    </source>
</evidence>
<dbReference type="Gene3D" id="3.90.245.10">
    <property type="entry name" value="Ribonucleoside hydrolase-like"/>
    <property type="match status" value="1"/>
</dbReference>
<dbReference type="PANTHER" id="PTHR12304">
    <property type="entry name" value="INOSINE-URIDINE PREFERRING NUCLEOSIDE HYDROLASE"/>
    <property type="match status" value="1"/>
</dbReference>
<evidence type="ECO:0000256" key="3">
    <source>
        <dbReference type="ARBA" id="ARBA00023295"/>
    </source>
</evidence>
<dbReference type="AlphaFoldDB" id="A0A9P4S4E9"/>
<dbReference type="GO" id="GO:0006152">
    <property type="term" value="P:purine nucleoside catabolic process"/>
    <property type="evidence" value="ECO:0007669"/>
    <property type="project" value="TreeGrafter"/>
</dbReference>
<organism evidence="5 6">
    <name type="scientific">Patellaria atrata CBS 101060</name>
    <dbReference type="NCBI Taxonomy" id="1346257"/>
    <lineage>
        <taxon>Eukaryota</taxon>
        <taxon>Fungi</taxon>
        <taxon>Dikarya</taxon>
        <taxon>Ascomycota</taxon>
        <taxon>Pezizomycotina</taxon>
        <taxon>Dothideomycetes</taxon>
        <taxon>Dothideomycetes incertae sedis</taxon>
        <taxon>Patellariales</taxon>
        <taxon>Patellariaceae</taxon>
        <taxon>Patellaria</taxon>
    </lineage>
</organism>
<dbReference type="SUPFAM" id="SSF53590">
    <property type="entry name" value="Nucleoside hydrolase"/>
    <property type="match status" value="1"/>
</dbReference>
<dbReference type="GO" id="GO:0008477">
    <property type="term" value="F:purine nucleosidase activity"/>
    <property type="evidence" value="ECO:0007669"/>
    <property type="project" value="TreeGrafter"/>
</dbReference>
<gene>
    <name evidence="5" type="ORF">M501DRAFT_277312</name>
</gene>
<evidence type="ECO:0000313" key="6">
    <source>
        <dbReference type="Proteomes" id="UP000799429"/>
    </source>
</evidence>
<dbReference type="InterPro" id="IPR023186">
    <property type="entry name" value="IUNH"/>
</dbReference>
<dbReference type="GO" id="GO:0005829">
    <property type="term" value="C:cytosol"/>
    <property type="evidence" value="ECO:0007669"/>
    <property type="project" value="TreeGrafter"/>
</dbReference>
<feature type="domain" description="Inosine/uridine-preferring nucleoside hydrolase" evidence="4">
    <location>
        <begin position="9"/>
        <end position="282"/>
    </location>
</feature>
<dbReference type="PANTHER" id="PTHR12304:SF4">
    <property type="entry name" value="URIDINE NUCLEOSIDASE"/>
    <property type="match status" value="1"/>
</dbReference>
<protein>
    <submittedName>
        <fullName evidence="5">Inosine/uridine-preferring nucleoside hydrolase</fullName>
    </submittedName>
</protein>
<reference evidence="5" key="1">
    <citation type="journal article" date="2020" name="Stud. Mycol.">
        <title>101 Dothideomycetes genomes: a test case for predicting lifestyles and emergence of pathogens.</title>
        <authorList>
            <person name="Haridas S."/>
            <person name="Albert R."/>
            <person name="Binder M."/>
            <person name="Bloem J."/>
            <person name="Labutti K."/>
            <person name="Salamov A."/>
            <person name="Andreopoulos B."/>
            <person name="Baker S."/>
            <person name="Barry K."/>
            <person name="Bills G."/>
            <person name="Bluhm B."/>
            <person name="Cannon C."/>
            <person name="Castanera R."/>
            <person name="Culley D."/>
            <person name="Daum C."/>
            <person name="Ezra D."/>
            <person name="Gonzalez J."/>
            <person name="Henrissat B."/>
            <person name="Kuo A."/>
            <person name="Liang C."/>
            <person name="Lipzen A."/>
            <person name="Lutzoni F."/>
            <person name="Magnuson J."/>
            <person name="Mondo S."/>
            <person name="Nolan M."/>
            <person name="Ohm R."/>
            <person name="Pangilinan J."/>
            <person name="Park H.-J."/>
            <person name="Ramirez L."/>
            <person name="Alfaro M."/>
            <person name="Sun H."/>
            <person name="Tritt A."/>
            <person name="Yoshinaga Y."/>
            <person name="Zwiers L.-H."/>
            <person name="Turgeon B."/>
            <person name="Goodwin S."/>
            <person name="Spatafora J."/>
            <person name="Crous P."/>
            <person name="Grigoriev I."/>
        </authorList>
    </citation>
    <scope>NUCLEOTIDE SEQUENCE</scope>
    <source>
        <strain evidence="5">CBS 101060</strain>
    </source>
</reference>
<dbReference type="InterPro" id="IPR001910">
    <property type="entry name" value="Inosine/uridine_hydrolase_dom"/>
</dbReference>
<evidence type="ECO:0000256" key="1">
    <source>
        <dbReference type="ARBA" id="ARBA00009176"/>
    </source>
</evidence>
<name>A0A9P4S4E9_9PEZI</name>
<dbReference type="Pfam" id="PF01156">
    <property type="entry name" value="IU_nuc_hydro"/>
    <property type="match status" value="1"/>
</dbReference>
<dbReference type="OrthoDB" id="432381at2759"/>
<comment type="caution">
    <text evidence="5">The sequence shown here is derived from an EMBL/GenBank/DDBJ whole genome shotgun (WGS) entry which is preliminary data.</text>
</comment>
<evidence type="ECO:0000256" key="2">
    <source>
        <dbReference type="ARBA" id="ARBA00022801"/>
    </source>
</evidence>
<dbReference type="InterPro" id="IPR036452">
    <property type="entry name" value="Ribo_hydro-like"/>
</dbReference>
<keyword evidence="3" id="KW-0326">Glycosidase</keyword>
<proteinExistence type="inferred from homology"/>